<dbReference type="WBParaSite" id="Pan_g8997.t1">
    <property type="protein sequence ID" value="Pan_g8997.t1"/>
    <property type="gene ID" value="Pan_g8997"/>
</dbReference>
<evidence type="ECO:0000313" key="4">
    <source>
        <dbReference type="WBParaSite" id="Pan_g8997.t1"/>
    </source>
</evidence>
<reference evidence="4" key="2">
    <citation type="submission" date="2020-10" db="UniProtKB">
        <authorList>
            <consortium name="WormBaseParasite"/>
        </authorList>
    </citation>
    <scope>IDENTIFICATION</scope>
</reference>
<dbReference type="Proteomes" id="UP000492821">
    <property type="component" value="Unassembled WGS sequence"/>
</dbReference>
<organism evidence="3 4">
    <name type="scientific">Panagrellus redivivus</name>
    <name type="common">Microworm</name>
    <dbReference type="NCBI Taxonomy" id="6233"/>
    <lineage>
        <taxon>Eukaryota</taxon>
        <taxon>Metazoa</taxon>
        <taxon>Ecdysozoa</taxon>
        <taxon>Nematoda</taxon>
        <taxon>Chromadorea</taxon>
        <taxon>Rhabditida</taxon>
        <taxon>Tylenchina</taxon>
        <taxon>Panagrolaimomorpha</taxon>
        <taxon>Panagrolaimoidea</taxon>
        <taxon>Panagrolaimidae</taxon>
        <taxon>Panagrellus</taxon>
    </lineage>
</organism>
<keyword evidence="3" id="KW-1185">Reference proteome</keyword>
<feature type="signal peptide" evidence="2">
    <location>
        <begin position="1"/>
        <end position="16"/>
    </location>
</feature>
<name>A0A7E4W8S9_PANRE</name>
<feature type="compositionally biased region" description="Low complexity" evidence="1">
    <location>
        <begin position="290"/>
        <end position="300"/>
    </location>
</feature>
<accession>A0A7E4W8S9</accession>
<evidence type="ECO:0000256" key="1">
    <source>
        <dbReference type="SAM" id="MobiDB-lite"/>
    </source>
</evidence>
<feature type="region of interest" description="Disordered" evidence="1">
    <location>
        <begin position="123"/>
        <end position="146"/>
    </location>
</feature>
<evidence type="ECO:0000313" key="3">
    <source>
        <dbReference type="Proteomes" id="UP000492821"/>
    </source>
</evidence>
<feature type="region of interest" description="Disordered" evidence="1">
    <location>
        <begin position="454"/>
        <end position="511"/>
    </location>
</feature>
<evidence type="ECO:0000256" key="2">
    <source>
        <dbReference type="SAM" id="SignalP"/>
    </source>
</evidence>
<feature type="compositionally biased region" description="Polar residues" evidence="1">
    <location>
        <begin position="501"/>
        <end position="511"/>
    </location>
</feature>
<feature type="chain" id="PRO_5028943832" evidence="2">
    <location>
        <begin position="17"/>
        <end position="572"/>
    </location>
</feature>
<proteinExistence type="predicted"/>
<sequence length="572" mass="62882">MTKLLAILLLIGSINAQRILYGLPPLPHDDSDDDLLAPPPPTPAPFKFHTFAPFTFPPLNHGPFQPLDQLRPFDINPIPELPPIPESRIDGTFDSDGNFVPRVKPEPQQVAENRIHGVKVEPHSPHPIPNLFHHPTPPTSTPRRPYSRARGISVVTVTPNIVRRPTQHVISSQNTDPEPQFDAPLPIQSGRTKNARQWQTTAVKLNNHQERIKSPDSIESIDKVDAPEGGIQFDDAAQNDFDRAVAASAEFENKKVHHGSSNSTETPARKEIVTTRLAVEPFGSEIHVPTPTVAPVTNPPGKVFHRPTKSGRIISNDRRGGPGASHGVFEYRPKQRTFQPEQVFVTRAPVARPRQIHNPTPPPPIFANIGPTTLPPQPINRAPEDANFLAEVEEYDWRLHYRQQALEAASKTPGFRSRPLLQNRAHADPRQPGNPNLDADYEDLEAIRIREHFTENPPQKNFQLGNGPETAASVDSDNKEVLVPFNSGSRSPISPARIDQVGSQPEPSFNRPSAQIPVTSPPGLAGLGFNPQNNGYLGGVTPHPLFNGLFNLFNFNGAQNGGGLNLFPGLGR</sequence>
<feature type="region of interest" description="Disordered" evidence="1">
    <location>
        <begin position="290"/>
        <end position="327"/>
    </location>
</feature>
<reference evidence="3" key="1">
    <citation type="journal article" date="2013" name="Genetics">
        <title>The draft genome and transcriptome of Panagrellus redivivus are shaped by the harsh demands of a free-living lifestyle.</title>
        <authorList>
            <person name="Srinivasan J."/>
            <person name="Dillman A.R."/>
            <person name="Macchietto M.G."/>
            <person name="Heikkinen L."/>
            <person name="Lakso M."/>
            <person name="Fracchia K.M."/>
            <person name="Antoshechkin I."/>
            <person name="Mortazavi A."/>
            <person name="Wong G."/>
            <person name="Sternberg P.W."/>
        </authorList>
    </citation>
    <scope>NUCLEOTIDE SEQUENCE [LARGE SCALE GENOMIC DNA]</scope>
    <source>
        <strain evidence="3">MT8872</strain>
    </source>
</reference>
<protein>
    <submittedName>
        <fullName evidence="4">Uncharacterized protein</fullName>
    </submittedName>
</protein>
<dbReference type="AlphaFoldDB" id="A0A7E4W8S9"/>
<keyword evidence="2" id="KW-0732">Signal</keyword>